<dbReference type="PANTHER" id="PTHR12658:SF0">
    <property type="entry name" value="TUBULIN-SPECIFIC CHAPERONE D"/>
    <property type="match status" value="1"/>
</dbReference>
<dbReference type="InterPro" id="IPR058033">
    <property type="entry name" value="ARM_TBCD_2nd"/>
</dbReference>
<evidence type="ECO:0000313" key="7">
    <source>
        <dbReference type="EMBL" id="CAL8141167.1"/>
    </source>
</evidence>
<keyword evidence="3" id="KW-0143">Chaperone</keyword>
<dbReference type="InterPro" id="IPR022577">
    <property type="entry name" value="TBCD_C"/>
</dbReference>
<comment type="caution">
    <text evidence="7">The sequence shown here is derived from an EMBL/GenBank/DDBJ whole genome shotgun (WGS) entry which is preliminary data.</text>
</comment>
<dbReference type="Pfam" id="PF12612">
    <property type="entry name" value="TFCD_C"/>
    <property type="match status" value="1"/>
</dbReference>
<feature type="repeat" description="HEAT" evidence="4">
    <location>
        <begin position="364"/>
        <end position="401"/>
    </location>
</feature>
<reference evidence="7 8" key="1">
    <citation type="submission" date="2024-08" db="EMBL/GenBank/DDBJ databases">
        <authorList>
            <person name="Cucini C."/>
            <person name="Frati F."/>
        </authorList>
    </citation>
    <scope>NUCLEOTIDE SEQUENCE [LARGE SCALE GENOMIC DNA]</scope>
</reference>
<dbReference type="InterPro" id="IPR021133">
    <property type="entry name" value="HEAT_type_2"/>
</dbReference>
<dbReference type="EMBL" id="CAXLJM020000146">
    <property type="protein sequence ID" value="CAL8141167.1"/>
    <property type="molecule type" value="Genomic_DNA"/>
</dbReference>
<dbReference type="InterPro" id="IPR033162">
    <property type="entry name" value="TBCD"/>
</dbReference>
<proteinExistence type="inferred from homology"/>
<accession>A0ABP1S168</accession>
<feature type="domain" description="Tubulin-folding cofactor D C-terminal" evidence="5">
    <location>
        <begin position="897"/>
        <end position="1083"/>
    </location>
</feature>
<dbReference type="Pfam" id="PF25767">
    <property type="entry name" value="ARM_TBCD_2nd"/>
    <property type="match status" value="1"/>
</dbReference>
<dbReference type="PANTHER" id="PTHR12658">
    <property type="entry name" value="BETA-TUBULIN COFACTOR D"/>
    <property type="match status" value="1"/>
</dbReference>
<comment type="similarity">
    <text evidence="1">Belongs to the TBCD family.</text>
</comment>
<evidence type="ECO:0000256" key="1">
    <source>
        <dbReference type="ARBA" id="ARBA00006853"/>
    </source>
</evidence>
<keyword evidence="8" id="KW-1185">Reference proteome</keyword>
<name>A0ABP1S168_9HEXA</name>
<feature type="domain" description="Tubulin-folding cofactor D ARM repeats" evidence="6">
    <location>
        <begin position="288"/>
        <end position="531"/>
    </location>
</feature>
<dbReference type="Pfam" id="PF23579">
    <property type="entry name" value="ARM_TBCD"/>
    <property type="match status" value="1"/>
</dbReference>
<sequence>MSKGSRQSLVELEEGEFPGGEDEFPLGLGCALDLFREKDEVIEILKSLPEVYVDRSATENAYEKYQRILDRYQEQPHLLDKHIEEMIEILISQVRIGSSLKYLSLKFLRQIFKVRGPKEVVKRMPHEIADLVPVLIYLESENLDDSNTWESGYVLVMWLSILVINPFHLKLLDGQQQDNQNGDSSIAARLMNVCKKCLVLNNNIGTAAPFLVAKFLTRPDMQQIYMSDFIDWTCKNIQDKTAFGIRVGSFASLSAIFKHAKRQEILQYSENVLKAVVNSEYEKCDTVLRKAGTKLVQRIGMVFLRTKIAPWRYQRGNRSLLKNLQGNKPLSQKEVEKRDIQIKDDDESVNYQELSQYSDAIETILDKLLESLKDKDTVVRWSAAKGIGRVTNRLPKDYADEVVENLLQSFSPRESNGAWHGGCLALAELSRRGLLLPERLDTVIPVIKKAMVYDEIRGNFSVGSHVRDAACYVLWAFARAFEPKVVEPYVHDIATSLLVVMLFDREVNCRRAASAAFQENVGRQGNFPHGIDIVTVADYFSIGNRQNAFTNISLEIGKFEIYTKPMIDHLVELKFNYFDAMVRELAAEALGKLGQFEPDYMITQILPKLIPLCYDLDTFTSNGALYSVGHILVKLQEIKKLELSATTLEDIRMIVQKVMERKFRGSTKGNELIRQGLCFFIKCLAQAKMPFHKEDEFLAISYKFLLENIPNVDRKTKTLATECLRHYFLEFYFKNPSRHSSIAGILGQFAAHLKATSMPTRQGFAFALGHLPIEVLRENFLPVMEALVSCAHIQRDTTVWAESRREALLAINNILSAQPFTTEDNWDKGIPVQLINHKPLYECLLVSMDDYTTDKRGDIGSWVREASMSCIQTLTTKLAECSPSNSGQYLDPSIVTKFMGLIAKQAVEKIDNLRVRAGKIFAQLLHHKNPIIEQVPQRQQIVQIFSEEFVTGANWRSTSQTFPRFVELLKFEEYSYPLLSGFVVSGGSLSDSVMKDANGAVKNYIHASGAMGDAEIIRISEILLQIFKDNLKVERVTLPLMKFVTQLLQSNVLSSLLTSHISFGVRLIELLKSEVINTTRVEKIIAAVDLLCELIQGPPDVMRNSLKRLMVYLCHGYPRVRIITAQKLYESIITYADDTVDISPENLEEVMSLLSETRWDQDVSVLKPHRNHICDLLGVPKPNLLRPSPT</sequence>
<dbReference type="PROSITE" id="PS50077">
    <property type="entry name" value="HEAT_REPEAT"/>
    <property type="match status" value="1"/>
</dbReference>
<organism evidence="7 8">
    <name type="scientific">Orchesella dallaii</name>
    <dbReference type="NCBI Taxonomy" id="48710"/>
    <lineage>
        <taxon>Eukaryota</taxon>
        <taxon>Metazoa</taxon>
        <taxon>Ecdysozoa</taxon>
        <taxon>Arthropoda</taxon>
        <taxon>Hexapoda</taxon>
        <taxon>Collembola</taxon>
        <taxon>Entomobryomorpha</taxon>
        <taxon>Entomobryoidea</taxon>
        <taxon>Orchesellidae</taxon>
        <taxon>Orchesellinae</taxon>
        <taxon>Orchesella</taxon>
    </lineage>
</organism>
<protein>
    <recommendedName>
        <fullName evidence="2">Tubulin-specific chaperone D</fullName>
    </recommendedName>
</protein>
<dbReference type="InterPro" id="IPR016024">
    <property type="entry name" value="ARM-type_fold"/>
</dbReference>
<evidence type="ECO:0000256" key="3">
    <source>
        <dbReference type="ARBA" id="ARBA00023186"/>
    </source>
</evidence>
<evidence type="ECO:0000259" key="6">
    <source>
        <dbReference type="Pfam" id="PF25767"/>
    </source>
</evidence>
<dbReference type="SUPFAM" id="SSF48371">
    <property type="entry name" value="ARM repeat"/>
    <property type="match status" value="1"/>
</dbReference>
<evidence type="ECO:0000256" key="4">
    <source>
        <dbReference type="PROSITE-ProRule" id="PRU00103"/>
    </source>
</evidence>
<evidence type="ECO:0000259" key="5">
    <source>
        <dbReference type="Pfam" id="PF12612"/>
    </source>
</evidence>
<gene>
    <name evidence="7" type="ORF">ODALV1_LOCUS28602</name>
</gene>
<evidence type="ECO:0000256" key="2">
    <source>
        <dbReference type="ARBA" id="ARBA00015003"/>
    </source>
</evidence>
<dbReference type="Proteomes" id="UP001642540">
    <property type="component" value="Unassembled WGS sequence"/>
</dbReference>
<dbReference type="InterPro" id="IPR011989">
    <property type="entry name" value="ARM-like"/>
</dbReference>
<dbReference type="Gene3D" id="1.25.10.10">
    <property type="entry name" value="Leucine-rich Repeat Variant"/>
    <property type="match status" value="1"/>
</dbReference>
<evidence type="ECO:0000313" key="8">
    <source>
        <dbReference type="Proteomes" id="UP001642540"/>
    </source>
</evidence>